<evidence type="ECO:0008006" key="5">
    <source>
        <dbReference type="Google" id="ProtNLM"/>
    </source>
</evidence>
<accession>A0A6A4WQK6</accession>
<keyword evidence="2" id="KW-0732">Signal</keyword>
<gene>
    <name evidence="3" type="ORF">FJT64_020440</name>
</gene>
<dbReference type="Gene3D" id="3.40.50.2300">
    <property type="match status" value="2"/>
</dbReference>
<dbReference type="InterPro" id="IPR050726">
    <property type="entry name" value="mGluR"/>
</dbReference>
<feature type="chain" id="PRO_5025598660" description="Receptor ligand binding region domain-containing protein" evidence="2">
    <location>
        <begin position="22"/>
        <end position="390"/>
    </location>
</feature>
<dbReference type="PANTHER" id="PTHR24060">
    <property type="entry name" value="METABOTROPIC GLUTAMATE RECEPTOR"/>
    <property type="match status" value="1"/>
</dbReference>
<evidence type="ECO:0000256" key="2">
    <source>
        <dbReference type="SAM" id="SignalP"/>
    </source>
</evidence>
<keyword evidence="1" id="KW-0325">Glycoprotein</keyword>
<protein>
    <recommendedName>
        <fullName evidence="5">Receptor ligand binding region domain-containing protein</fullName>
    </recommendedName>
</protein>
<feature type="signal peptide" evidence="2">
    <location>
        <begin position="1"/>
        <end position="21"/>
    </location>
</feature>
<evidence type="ECO:0000313" key="4">
    <source>
        <dbReference type="Proteomes" id="UP000440578"/>
    </source>
</evidence>
<evidence type="ECO:0000256" key="1">
    <source>
        <dbReference type="ARBA" id="ARBA00023180"/>
    </source>
</evidence>
<dbReference type="Proteomes" id="UP000440578">
    <property type="component" value="Unassembled WGS sequence"/>
</dbReference>
<dbReference type="EMBL" id="VIIS01000495">
    <property type="protein sequence ID" value="KAF0308323.1"/>
    <property type="molecule type" value="Genomic_DNA"/>
</dbReference>
<dbReference type="AlphaFoldDB" id="A0A6A4WQK6"/>
<organism evidence="3 4">
    <name type="scientific">Amphibalanus amphitrite</name>
    <name type="common">Striped barnacle</name>
    <name type="synonym">Balanus amphitrite</name>
    <dbReference type="NCBI Taxonomy" id="1232801"/>
    <lineage>
        <taxon>Eukaryota</taxon>
        <taxon>Metazoa</taxon>
        <taxon>Ecdysozoa</taxon>
        <taxon>Arthropoda</taxon>
        <taxon>Crustacea</taxon>
        <taxon>Multicrustacea</taxon>
        <taxon>Cirripedia</taxon>
        <taxon>Thoracica</taxon>
        <taxon>Thoracicalcarea</taxon>
        <taxon>Balanomorpha</taxon>
        <taxon>Balanoidea</taxon>
        <taxon>Balanidae</taxon>
        <taxon>Amphibalaninae</taxon>
        <taxon>Amphibalanus</taxon>
    </lineage>
</organism>
<comment type="caution">
    <text evidence="3">The sequence shown here is derived from an EMBL/GenBank/DDBJ whole genome shotgun (WGS) entry which is preliminary data.</text>
</comment>
<name>A0A6A4WQK6_AMPAM</name>
<sequence>MRRAGPLAGLVLGLVLTVVGATPRCHHLRVNPEAPVQLGLLLPVHSSSAAGRPRRCDRTDPAAVQAYEAVRFALRRINQSRGQVDGRIVSDSFLPGVRLGVYVLDSCPLISDPVDHLLRCTAGKTRILGVIDGTAASDGPPAGSHPELAQLRIGRPHRLPPEERARAIAKFVLELGWRDLSVDGRLMTADDVLVVSLLESVVNSYSICLRGVVAVGELHGPDGAAGLAGVLVAAAPRRQDRAALLDRLPAPLYFVPSQPAAIGQLEKEWREMQSVTIPRLPSNAWFIQHAMDRLGCRLFNFTSSARGERRPICRNFDLSEDDLDRLERSRLALPAVHAVFTFANALFSAWQAECGNRPGSCQRLDRLSPAAFRRLYLDPLVFSHAAPGTR</sequence>
<evidence type="ECO:0000313" key="3">
    <source>
        <dbReference type="EMBL" id="KAF0308323.1"/>
    </source>
</evidence>
<reference evidence="3 4" key="1">
    <citation type="submission" date="2019-07" db="EMBL/GenBank/DDBJ databases">
        <title>Draft genome assembly of a fouling barnacle, Amphibalanus amphitrite (Darwin, 1854): The first reference genome for Thecostraca.</title>
        <authorList>
            <person name="Kim W."/>
        </authorList>
    </citation>
    <scope>NUCLEOTIDE SEQUENCE [LARGE SCALE GENOMIC DNA]</scope>
    <source>
        <strain evidence="3">SNU_AA5</strain>
        <tissue evidence="3">Soma without cirri and trophi</tissue>
    </source>
</reference>
<keyword evidence="4" id="KW-1185">Reference proteome</keyword>
<proteinExistence type="predicted"/>